<sequence>MFSIEQLHAFVTTVETGSFSAAARRLNKAQSVVSQHIINLEIDCNATLFERAGRYPQLTDAGKKLLPQAMALINQHQRLINSALALNDQTPREITIALDEGIPFKIIANTITELREKYPNVSLEFLNASSLDIIDMLKSEKPLTGIIFSELNIPSYLDYECLGAVKFDLYVAKSHPLAGQICKNMDGLRLHRQLLIRSRNTQTSSFQLKISPDIWYADNYFILLELAIQGHGWCLLPHHVAENAIHSGELVKLPLEFEEMGWTANVDMLQHQRHSGQEVFKVLRNLLRSLLSI</sequence>
<dbReference type="InterPro" id="IPR036388">
    <property type="entry name" value="WH-like_DNA-bd_sf"/>
</dbReference>
<evidence type="ECO:0000256" key="4">
    <source>
        <dbReference type="ARBA" id="ARBA00023163"/>
    </source>
</evidence>
<comment type="caution">
    <text evidence="6">The sequence shown here is derived from an EMBL/GenBank/DDBJ whole genome shotgun (WGS) entry which is preliminary data.</text>
</comment>
<accession>A0ABU1BI43</accession>
<proteinExistence type="inferred from homology"/>
<dbReference type="SUPFAM" id="SSF46785">
    <property type="entry name" value="Winged helix' DNA-binding domain"/>
    <property type="match status" value="1"/>
</dbReference>
<evidence type="ECO:0000259" key="5">
    <source>
        <dbReference type="PROSITE" id="PS50931"/>
    </source>
</evidence>
<organism evidence="6 7">
    <name type="scientific">Pseudoalteromonas haloplanktis</name>
    <name type="common">Alteromonas haloplanktis</name>
    <dbReference type="NCBI Taxonomy" id="228"/>
    <lineage>
        <taxon>Bacteria</taxon>
        <taxon>Pseudomonadati</taxon>
        <taxon>Pseudomonadota</taxon>
        <taxon>Gammaproteobacteria</taxon>
        <taxon>Alteromonadales</taxon>
        <taxon>Pseudoalteromonadaceae</taxon>
        <taxon>Pseudoalteromonas</taxon>
    </lineage>
</organism>
<evidence type="ECO:0000256" key="3">
    <source>
        <dbReference type="ARBA" id="ARBA00023125"/>
    </source>
</evidence>
<dbReference type="PROSITE" id="PS50931">
    <property type="entry name" value="HTH_LYSR"/>
    <property type="match status" value="1"/>
</dbReference>
<keyword evidence="2" id="KW-0805">Transcription regulation</keyword>
<dbReference type="Gene3D" id="1.10.10.10">
    <property type="entry name" value="Winged helix-like DNA-binding domain superfamily/Winged helix DNA-binding domain"/>
    <property type="match status" value="1"/>
</dbReference>
<evidence type="ECO:0000256" key="2">
    <source>
        <dbReference type="ARBA" id="ARBA00023015"/>
    </source>
</evidence>
<reference evidence="6 7" key="1">
    <citation type="submission" date="2023-08" db="EMBL/GenBank/DDBJ databases">
        <title>Pseudoalteromonas haloplanktis LL1 genome.</title>
        <authorList>
            <person name="Wu S."/>
        </authorList>
    </citation>
    <scope>NUCLEOTIDE SEQUENCE [LARGE SCALE GENOMIC DNA]</scope>
    <source>
        <strain evidence="6 7">LL1</strain>
    </source>
</reference>
<evidence type="ECO:0000313" key="7">
    <source>
        <dbReference type="Proteomes" id="UP001226574"/>
    </source>
</evidence>
<protein>
    <submittedName>
        <fullName evidence="6">LysR family transcriptional regulator</fullName>
    </submittedName>
</protein>
<dbReference type="PANTHER" id="PTHR30126">
    <property type="entry name" value="HTH-TYPE TRANSCRIPTIONAL REGULATOR"/>
    <property type="match status" value="1"/>
</dbReference>
<dbReference type="Pfam" id="PF03466">
    <property type="entry name" value="LysR_substrate"/>
    <property type="match status" value="1"/>
</dbReference>
<dbReference type="EMBL" id="JAVIFY010000013">
    <property type="protein sequence ID" value="MDQ9093194.1"/>
    <property type="molecule type" value="Genomic_DNA"/>
</dbReference>
<evidence type="ECO:0000256" key="1">
    <source>
        <dbReference type="ARBA" id="ARBA00009437"/>
    </source>
</evidence>
<dbReference type="InterPro" id="IPR000847">
    <property type="entry name" value="LysR_HTH_N"/>
</dbReference>
<dbReference type="InterPro" id="IPR036390">
    <property type="entry name" value="WH_DNA-bd_sf"/>
</dbReference>
<name>A0ABU1BI43_PSEHA</name>
<dbReference type="CDD" id="cd05466">
    <property type="entry name" value="PBP2_LTTR_substrate"/>
    <property type="match status" value="1"/>
</dbReference>
<dbReference type="SUPFAM" id="SSF53850">
    <property type="entry name" value="Periplasmic binding protein-like II"/>
    <property type="match status" value="1"/>
</dbReference>
<keyword evidence="3" id="KW-0238">DNA-binding</keyword>
<feature type="domain" description="HTH lysR-type" evidence="5">
    <location>
        <begin position="2"/>
        <end position="59"/>
    </location>
</feature>
<keyword evidence="4" id="KW-0804">Transcription</keyword>
<gene>
    <name evidence="6" type="ORF">RC083_16580</name>
</gene>
<evidence type="ECO:0000313" key="6">
    <source>
        <dbReference type="EMBL" id="MDQ9093194.1"/>
    </source>
</evidence>
<dbReference type="Proteomes" id="UP001226574">
    <property type="component" value="Unassembled WGS sequence"/>
</dbReference>
<dbReference type="Gene3D" id="3.40.190.290">
    <property type="match status" value="1"/>
</dbReference>
<dbReference type="InterPro" id="IPR005119">
    <property type="entry name" value="LysR_subst-bd"/>
</dbReference>
<dbReference type="PANTHER" id="PTHR30126:SF91">
    <property type="entry name" value="LYSR FAMILY TRANSCRIPTIONAL REGULATOR"/>
    <property type="match status" value="1"/>
</dbReference>
<dbReference type="RefSeq" id="WP_309039442.1">
    <property type="nucleotide sequence ID" value="NZ_JAVIFY010000013.1"/>
</dbReference>
<dbReference type="Pfam" id="PF00126">
    <property type="entry name" value="HTH_1"/>
    <property type="match status" value="1"/>
</dbReference>
<comment type="similarity">
    <text evidence="1">Belongs to the LysR transcriptional regulatory family.</text>
</comment>
<keyword evidence="7" id="KW-1185">Reference proteome</keyword>